<reference evidence="1 2" key="1">
    <citation type="journal article" date="2019" name="Int. J. Syst. Evol. Microbiol.">
        <title>The Global Catalogue of Microorganisms (GCM) 10K type strain sequencing project: providing services to taxonomists for standard genome sequencing and annotation.</title>
        <authorList>
            <consortium name="The Broad Institute Genomics Platform"/>
            <consortium name="The Broad Institute Genome Sequencing Center for Infectious Disease"/>
            <person name="Wu L."/>
            <person name="Ma J."/>
        </authorList>
    </citation>
    <scope>NUCLEOTIDE SEQUENCE [LARGE SCALE GENOMIC DNA]</scope>
    <source>
        <strain evidence="1 2">JCM 3272</strain>
    </source>
</reference>
<comment type="caution">
    <text evidence="1">The sequence shown here is derived from an EMBL/GenBank/DDBJ whole genome shotgun (WGS) entry which is preliminary data.</text>
</comment>
<evidence type="ECO:0000313" key="1">
    <source>
        <dbReference type="EMBL" id="GAA2346491.1"/>
    </source>
</evidence>
<dbReference type="RefSeq" id="WP_344613276.1">
    <property type="nucleotide sequence ID" value="NZ_BAAARV010000025.1"/>
</dbReference>
<name>A0ABN3G8H9_9ACTN</name>
<protein>
    <submittedName>
        <fullName evidence="1">Uncharacterized protein</fullName>
    </submittedName>
</protein>
<keyword evidence="2" id="KW-1185">Reference proteome</keyword>
<accession>A0ABN3G8H9</accession>
<organism evidence="1 2">
    <name type="scientific">Dactylosporangium salmoneum</name>
    <dbReference type="NCBI Taxonomy" id="53361"/>
    <lineage>
        <taxon>Bacteria</taxon>
        <taxon>Bacillati</taxon>
        <taxon>Actinomycetota</taxon>
        <taxon>Actinomycetes</taxon>
        <taxon>Micromonosporales</taxon>
        <taxon>Micromonosporaceae</taxon>
        <taxon>Dactylosporangium</taxon>
    </lineage>
</organism>
<dbReference type="EMBL" id="BAAARV010000025">
    <property type="protein sequence ID" value="GAA2346491.1"/>
    <property type="molecule type" value="Genomic_DNA"/>
</dbReference>
<sequence>MRVPIVPLDPDTPEGLAAAEALTAFLAEVRPAVRQRRREREAAAVVAVHATTKRQPKRRAA</sequence>
<dbReference type="Proteomes" id="UP001501444">
    <property type="component" value="Unassembled WGS sequence"/>
</dbReference>
<proteinExistence type="predicted"/>
<evidence type="ECO:0000313" key="2">
    <source>
        <dbReference type="Proteomes" id="UP001501444"/>
    </source>
</evidence>
<gene>
    <name evidence="1" type="ORF">GCM10010170_033260</name>
</gene>